<evidence type="ECO:0000259" key="1">
    <source>
        <dbReference type="Pfam" id="PF00899"/>
    </source>
</evidence>
<proteinExistence type="predicted"/>
<sequence>MTNPVQQGAHALRDLSDDELLRYSRHILLDDIGIEGQSRISNAKVLIVGAGGLGCPVGLYMAAAGVGEITIADDDEVDLTNLQRQVLHTTDRVGMPKVESAKVQMLALNPTIRVNAVQQRLTGKALSDAVQNADLVLDCCDNFKTRHAVNAACVEHGKPLVSGAAIRLDGQLACFDLGNSEAPCYHCLFPDGQDVSEINCATMGVLAPVTGVIGTLQATEALKIIAGFGSPLFGVLQIYDARNGDFTRMRVPKDPDCPVCNKATKKRAGESGQTA</sequence>
<evidence type="ECO:0000313" key="3">
    <source>
        <dbReference type="Proteomes" id="UP001156664"/>
    </source>
</evidence>
<dbReference type="CDD" id="cd00757">
    <property type="entry name" value="ThiF_MoeB_HesA_family"/>
    <property type="match status" value="1"/>
</dbReference>
<protein>
    <submittedName>
        <fullName evidence="2">Adenylyltransferase</fullName>
    </submittedName>
</protein>
<dbReference type="NCBIfam" id="NF004281">
    <property type="entry name" value="PRK05690.1"/>
    <property type="match status" value="1"/>
</dbReference>
<dbReference type="GO" id="GO:0016779">
    <property type="term" value="F:nucleotidyltransferase activity"/>
    <property type="evidence" value="ECO:0007669"/>
    <property type="project" value="UniProtKB-KW"/>
</dbReference>
<keyword evidence="2" id="KW-0548">Nucleotidyltransferase</keyword>
<dbReference type="EMBL" id="BSOJ01000006">
    <property type="protein sequence ID" value="GLR25262.1"/>
    <property type="molecule type" value="Genomic_DNA"/>
</dbReference>
<reference evidence="3" key="1">
    <citation type="journal article" date="2019" name="Int. J. Syst. Evol. Microbiol.">
        <title>The Global Catalogue of Microorganisms (GCM) 10K type strain sequencing project: providing services to taxonomists for standard genome sequencing and annotation.</title>
        <authorList>
            <consortium name="The Broad Institute Genomics Platform"/>
            <consortium name="The Broad Institute Genome Sequencing Center for Infectious Disease"/>
            <person name="Wu L."/>
            <person name="Ma J."/>
        </authorList>
    </citation>
    <scope>NUCLEOTIDE SEQUENCE [LARGE SCALE GENOMIC DNA]</scope>
    <source>
        <strain evidence="3">NBRC 105857</strain>
    </source>
</reference>
<dbReference type="InterPro" id="IPR035985">
    <property type="entry name" value="Ubiquitin-activating_enz"/>
</dbReference>
<keyword evidence="3" id="KW-1185">Reference proteome</keyword>
<name>A0ABQ5YS43_9BURK</name>
<dbReference type="PANTHER" id="PTHR10953">
    <property type="entry name" value="UBIQUITIN-ACTIVATING ENZYME E1"/>
    <property type="match status" value="1"/>
</dbReference>
<dbReference type="Proteomes" id="UP001156664">
    <property type="component" value="Unassembled WGS sequence"/>
</dbReference>
<dbReference type="RefSeq" id="WP_284279600.1">
    <property type="nucleotide sequence ID" value="NZ_BSOJ01000006.1"/>
</dbReference>
<dbReference type="SUPFAM" id="SSF69572">
    <property type="entry name" value="Activating enzymes of the ubiquitin-like proteins"/>
    <property type="match status" value="1"/>
</dbReference>
<dbReference type="InterPro" id="IPR045886">
    <property type="entry name" value="ThiF/MoeB/HesA"/>
</dbReference>
<comment type="caution">
    <text evidence="2">The sequence shown here is derived from an EMBL/GenBank/DDBJ whole genome shotgun (WGS) entry which is preliminary data.</text>
</comment>
<dbReference type="Pfam" id="PF00899">
    <property type="entry name" value="ThiF"/>
    <property type="match status" value="1"/>
</dbReference>
<accession>A0ABQ5YS43</accession>
<organism evidence="2 3">
    <name type="scientific">Limnobacter litoralis</name>
    <dbReference type="NCBI Taxonomy" id="481366"/>
    <lineage>
        <taxon>Bacteria</taxon>
        <taxon>Pseudomonadati</taxon>
        <taxon>Pseudomonadota</taxon>
        <taxon>Betaproteobacteria</taxon>
        <taxon>Burkholderiales</taxon>
        <taxon>Burkholderiaceae</taxon>
        <taxon>Limnobacter</taxon>
    </lineage>
</organism>
<feature type="domain" description="THIF-type NAD/FAD binding fold" evidence="1">
    <location>
        <begin position="23"/>
        <end position="259"/>
    </location>
</feature>
<evidence type="ECO:0000313" key="2">
    <source>
        <dbReference type="EMBL" id="GLR25262.1"/>
    </source>
</evidence>
<dbReference type="InterPro" id="IPR000594">
    <property type="entry name" value="ThiF_NAD_FAD-bd"/>
</dbReference>
<dbReference type="Gene3D" id="3.40.50.720">
    <property type="entry name" value="NAD(P)-binding Rossmann-like Domain"/>
    <property type="match status" value="1"/>
</dbReference>
<keyword evidence="2" id="KW-0808">Transferase</keyword>
<dbReference type="PANTHER" id="PTHR10953:SF240">
    <property type="entry name" value="SULFUR CARRIER PROTEIN THIS ADENYLYLTRANSFERASE"/>
    <property type="match status" value="1"/>
</dbReference>
<gene>
    <name evidence="2" type="primary">thiF</name>
    <name evidence="2" type="ORF">GCM10007875_03500</name>
</gene>